<gene>
    <name evidence="9" type="primary">ftsQ</name>
    <name evidence="11" type="ORF">PLESHI_04962</name>
</gene>
<sequence length="282" mass="31736">MAQASIISRTPEAAQRRRSSQRTVASFLGGLLFFLLVAGYGAKGLWSAIDWLQDGQRLPLSRLVITGQREFTTDDDIRRAILSMGPLGSFMTQDARSIQQQLMLMPWISQVSVRKEWPDVLRINLAEYVPVARWNDMQLVDNQGKSFSAPLDRMASRQLPLLYGPEGSEKEVLDAWHSMEKLMQENGFHLTMLALSPRHSWQAGLDGDIRLELGRGNRMERLKRFIELYPLLQQQTDKRISYVDLRYDTGLAVGWAPLLVPAPAQGGKANPVTTNQANTKSG</sequence>
<dbReference type="OrthoDB" id="9790370at2"/>
<dbReference type="STRING" id="703.SAMEA2665130_00391"/>
<protein>
    <recommendedName>
        <fullName evidence="9">Cell division protein FtsQ</fullName>
    </recommendedName>
</protein>
<evidence type="ECO:0000256" key="3">
    <source>
        <dbReference type="ARBA" id="ARBA00022519"/>
    </source>
</evidence>
<organism evidence="11 12">
    <name type="scientific">Plesiomonas shigelloides 302-73</name>
    <dbReference type="NCBI Taxonomy" id="1315976"/>
    <lineage>
        <taxon>Bacteria</taxon>
        <taxon>Pseudomonadati</taxon>
        <taxon>Pseudomonadota</taxon>
        <taxon>Gammaproteobacteria</taxon>
        <taxon>Enterobacterales</taxon>
        <taxon>Enterobacteriaceae</taxon>
        <taxon>Plesiomonas</taxon>
    </lineage>
</organism>
<dbReference type="HAMAP" id="MF_00911">
    <property type="entry name" value="FtsQ_subfam"/>
    <property type="match status" value="1"/>
</dbReference>
<reference evidence="11 12" key="1">
    <citation type="journal article" date="2013" name="Genome Announc.">
        <title>Genome Sequence of Plesiomonas shigelloides Strain 302-73 (Serotype O1).</title>
        <authorList>
            <person name="Pique N."/>
            <person name="Aquilini E."/>
            <person name="Alioto T."/>
            <person name="Minana-Galbis D."/>
            <person name="Tomas J.M."/>
        </authorList>
    </citation>
    <scope>NUCLEOTIDE SEQUENCE [LARGE SCALE GENOMIC DNA]</scope>
    <source>
        <strain evidence="11 12">302-73</strain>
    </source>
</reference>
<accession>R8AT77</accession>
<comment type="subunit">
    <text evidence="9">Part of a complex composed of FtsB, FtsL and FtsQ.</text>
</comment>
<dbReference type="HOGENOM" id="CLU_064041_2_1_6"/>
<dbReference type="PROSITE" id="PS51779">
    <property type="entry name" value="POTRA"/>
    <property type="match status" value="1"/>
</dbReference>
<feature type="domain" description="POTRA" evidence="10">
    <location>
        <begin position="58"/>
        <end position="128"/>
    </location>
</feature>
<proteinExistence type="inferred from homology"/>
<keyword evidence="2 9" id="KW-1003">Cell membrane</keyword>
<dbReference type="PANTHER" id="PTHR35851">
    <property type="entry name" value="CELL DIVISION PROTEIN FTSQ"/>
    <property type="match status" value="1"/>
</dbReference>
<comment type="caution">
    <text evidence="11">The sequence shown here is derived from an EMBL/GenBank/DDBJ whole genome shotgun (WGS) entry which is preliminary data.</text>
</comment>
<evidence type="ECO:0000256" key="8">
    <source>
        <dbReference type="ARBA" id="ARBA00023306"/>
    </source>
</evidence>
<dbReference type="Gene3D" id="3.40.50.11690">
    <property type="entry name" value="Cell division protein FtsQ/DivIB"/>
    <property type="match status" value="1"/>
</dbReference>
<dbReference type="InterPro" id="IPR045335">
    <property type="entry name" value="FtsQ_C_sf"/>
</dbReference>
<keyword evidence="4 9" id="KW-0132">Cell division</keyword>
<keyword evidence="3 9" id="KW-0997">Cell inner membrane</keyword>
<keyword evidence="5 9" id="KW-0812">Transmembrane</keyword>
<dbReference type="GO" id="GO:0005886">
    <property type="term" value="C:plasma membrane"/>
    <property type="evidence" value="ECO:0007669"/>
    <property type="project" value="UniProtKB-SubCell"/>
</dbReference>
<dbReference type="Gene3D" id="3.10.20.310">
    <property type="entry name" value="membrane protein fhac"/>
    <property type="match status" value="1"/>
</dbReference>
<evidence type="ECO:0000256" key="2">
    <source>
        <dbReference type="ARBA" id="ARBA00022475"/>
    </source>
</evidence>
<keyword evidence="12" id="KW-1185">Reference proteome</keyword>
<dbReference type="Pfam" id="PF03799">
    <property type="entry name" value="FtsQ_DivIB_C"/>
    <property type="match status" value="1"/>
</dbReference>
<dbReference type="Proteomes" id="UP000014012">
    <property type="component" value="Unassembled WGS sequence"/>
</dbReference>
<evidence type="ECO:0000256" key="6">
    <source>
        <dbReference type="ARBA" id="ARBA00022989"/>
    </source>
</evidence>
<dbReference type="GeneID" id="69705229"/>
<comment type="function">
    <text evidence="9">Essential cell division protein. May link together the upstream cell division proteins, which are predominantly cytoplasmic, with the downstream cell division proteins, which are predominantly periplasmic. May control correct divisome assembly.</text>
</comment>
<keyword evidence="8 9" id="KW-0131">Cell cycle</keyword>
<comment type="subcellular location">
    <subcellularLocation>
        <location evidence="9">Cell inner membrane</location>
        <topology evidence="9">Single-pass type II membrane protein</topology>
    </subcellularLocation>
    <subcellularLocation>
        <location evidence="1">Membrane</location>
    </subcellularLocation>
    <text evidence="9">Localizes to the division septum.</text>
</comment>
<keyword evidence="6 9" id="KW-1133">Transmembrane helix</keyword>
<comment type="similarity">
    <text evidence="9">Belongs to the FtsQ/DivIB family. FtsQ subfamily.</text>
</comment>
<dbReference type="EMBL" id="AQQO01000032">
    <property type="protein sequence ID" value="EON89525.1"/>
    <property type="molecule type" value="Genomic_DNA"/>
</dbReference>
<dbReference type="AlphaFoldDB" id="R8AT77"/>
<dbReference type="PANTHER" id="PTHR35851:SF1">
    <property type="entry name" value="CELL DIVISION PROTEIN FTSQ"/>
    <property type="match status" value="1"/>
</dbReference>
<evidence type="ECO:0000256" key="9">
    <source>
        <dbReference type="HAMAP-Rule" id="MF_00911"/>
    </source>
</evidence>
<dbReference type="RefSeq" id="WP_010862617.1">
    <property type="nucleotide sequence ID" value="NZ_KB944507.1"/>
</dbReference>
<evidence type="ECO:0000313" key="11">
    <source>
        <dbReference type="EMBL" id="EON89525.1"/>
    </source>
</evidence>
<dbReference type="InterPro" id="IPR026579">
    <property type="entry name" value="FtsQ"/>
</dbReference>
<evidence type="ECO:0000256" key="4">
    <source>
        <dbReference type="ARBA" id="ARBA00022618"/>
    </source>
</evidence>
<dbReference type="InterPro" id="IPR005548">
    <property type="entry name" value="Cell_div_FtsQ/DivIB_C"/>
</dbReference>
<feature type="transmembrane region" description="Helical" evidence="9">
    <location>
        <begin position="24"/>
        <end position="42"/>
    </location>
</feature>
<dbReference type="InterPro" id="IPR034746">
    <property type="entry name" value="POTRA"/>
</dbReference>
<keyword evidence="7 9" id="KW-0472">Membrane</keyword>
<evidence type="ECO:0000259" key="10">
    <source>
        <dbReference type="PROSITE" id="PS51779"/>
    </source>
</evidence>
<dbReference type="GO" id="GO:0032153">
    <property type="term" value="C:cell division site"/>
    <property type="evidence" value="ECO:0007669"/>
    <property type="project" value="UniProtKB-UniRule"/>
</dbReference>
<evidence type="ECO:0000313" key="12">
    <source>
        <dbReference type="Proteomes" id="UP000014012"/>
    </source>
</evidence>
<evidence type="ECO:0000256" key="5">
    <source>
        <dbReference type="ARBA" id="ARBA00022692"/>
    </source>
</evidence>
<dbReference type="Pfam" id="PF08478">
    <property type="entry name" value="POTRA_1"/>
    <property type="match status" value="1"/>
</dbReference>
<evidence type="ECO:0000256" key="1">
    <source>
        <dbReference type="ARBA" id="ARBA00004370"/>
    </source>
</evidence>
<dbReference type="GO" id="GO:0043093">
    <property type="term" value="P:FtsZ-dependent cytokinesis"/>
    <property type="evidence" value="ECO:0007669"/>
    <property type="project" value="UniProtKB-UniRule"/>
</dbReference>
<dbReference type="GO" id="GO:0090529">
    <property type="term" value="P:cell septum assembly"/>
    <property type="evidence" value="ECO:0007669"/>
    <property type="project" value="InterPro"/>
</dbReference>
<name>R8AT77_PLESH</name>
<dbReference type="InterPro" id="IPR013685">
    <property type="entry name" value="POTRA_FtsQ_type"/>
</dbReference>
<evidence type="ECO:0000256" key="7">
    <source>
        <dbReference type="ARBA" id="ARBA00023136"/>
    </source>
</evidence>
<dbReference type="PATRIC" id="fig|1315976.3.peg.972"/>